<evidence type="ECO:0000259" key="7">
    <source>
        <dbReference type="Pfam" id="PF20684"/>
    </source>
</evidence>
<name>A0A4U6X0V8_9PEZI</name>
<accession>A0A4U6X0V8</accession>
<dbReference type="InterPro" id="IPR049326">
    <property type="entry name" value="Rhodopsin_dom_fungi"/>
</dbReference>
<comment type="caution">
    <text evidence="8">The sequence shown here is derived from an EMBL/GenBank/DDBJ whole genome shotgun (WGS) entry which is preliminary data.</text>
</comment>
<feature type="transmembrane region" description="Helical" evidence="6">
    <location>
        <begin position="103"/>
        <end position="121"/>
    </location>
</feature>
<evidence type="ECO:0000256" key="4">
    <source>
        <dbReference type="ARBA" id="ARBA00023136"/>
    </source>
</evidence>
<protein>
    <recommendedName>
        <fullName evidence="7">Rhodopsin domain-containing protein</fullName>
    </recommendedName>
</protein>
<dbReference type="PANTHER" id="PTHR33048">
    <property type="entry name" value="PTH11-LIKE INTEGRAL MEMBRANE PROTEIN (AFU_ORTHOLOGUE AFUA_5G11245)"/>
    <property type="match status" value="1"/>
</dbReference>
<evidence type="ECO:0000256" key="6">
    <source>
        <dbReference type="SAM" id="Phobius"/>
    </source>
</evidence>
<feature type="transmembrane region" description="Helical" evidence="6">
    <location>
        <begin position="69"/>
        <end position="91"/>
    </location>
</feature>
<evidence type="ECO:0000256" key="2">
    <source>
        <dbReference type="ARBA" id="ARBA00022692"/>
    </source>
</evidence>
<keyword evidence="9" id="KW-1185">Reference proteome</keyword>
<dbReference type="GO" id="GO:0016020">
    <property type="term" value="C:membrane"/>
    <property type="evidence" value="ECO:0007669"/>
    <property type="project" value="UniProtKB-SubCell"/>
</dbReference>
<evidence type="ECO:0000256" key="5">
    <source>
        <dbReference type="ARBA" id="ARBA00038359"/>
    </source>
</evidence>
<comment type="subcellular location">
    <subcellularLocation>
        <location evidence="1">Membrane</location>
        <topology evidence="1">Multi-pass membrane protein</topology>
    </subcellularLocation>
</comment>
<gene>
    <name evidence="8" type="ORF">CTA1_5074</name>
</gene>
<keyword evidence="3 6" id="KW-1133">Transmembrane helix</keyword>
<proteinExistence type="inferred from homology"/>
<evidence type="ECO:0000313" key="8">
    <source>
        <dbReference type="EMBL" id="TKW48369.1"/>
    </source>
</evidence>
<reference evidence="8 9" key="1">
    <citation type="journal article" date="2019" name="PLoS ONE">
        <title>Comparative genome analysis indicates high evolutionary potential of pathogenicity genes in Colletotrichum tanaceti.</title>
        <authorList>
            <person name="Lelwala R.V."/>
            <person name="Korhonen P.K."/>
            <person name="Young N.D."/>
            <person name="Scott J.B."/>
            <person name="Ades P.A."/>
            <person name="Gasser R.B."/>
            <person name="Taylor P.W.J."/>
        </authorList>
    </citation>
    <scope>NUCLEOTIDE SEQUENCE [LARGE SCALE GENOMIC DNA]</scope>
    <source>
        <strain evidence="8">BRIP57314</strain>
    </source>
</reference>
<dbReference type="PANTHER" id="PTHR33048:SF47">
    <property type="entry name" value="INTEGRAL MEMBRANE PROTEIN-RELATED"/>
    <property type="match status" value="1"/>
</dbReference>
<dbReference type="Pfam" id="PF20684">
    <property type="entry name" value="Fung_rhodopsin"/>
    <property type="match status" value="1"/>
</dbReference>
<dbReference type="InterPro" id="IPR052337">
    <property type="entry name" value="SAT4-like"/>
</dbReference>
<feature type="domain" description="Rhodopsin" evidence="7">
    <location>
        <begin position="43"/>
        <end position="169"/>
    </location>
</feature>
<dbReference type="EMBL" id="PJEX01001100">
    <property type="protein sequence ID" value="TKW48369.1"/>
    <property type="molecule type" value="Genomic_DNA"/>
</dbReference>
<evidence type="ECO:0000256" key="3">
    <source>
        <dbReference type="ARBA" id="ARBA00022989"/>
    </source>
</evidence>
<organism evidence="8 9">
    <name type="scientific">Colletotrichum tanaceti</name>
    <dbReference type="NCBI Taxonomy" id="1306861"/>
    <lineage>
        <taxon>Eukaryota</taxon>
        <taxon>Fungi</taxon>
        <taxon>Dikarya</taxon>
        <taxon>Ascomycota</taxon>
        <taxon>Pezizomycotina</taxon>
        <taxon>Sordariomycetes</taxon>
        <taxon>Hypocreomycetidae</taxon>
        <taxon>Glomerellales</taxon>
        <taxon>Glomerellaceae</taxon>
        <taxon>Colletotrichum</taxon>
        <taxon>Colletotrichum destructivum species complex</taxon>
    </lineage>
</organism>
<keyword evidence="4 6" id="KW-0472">Membrane</keyword>
<dbReference type="AlphaFoldDB" id="A0A4U6X0V8"/>
<comment type="similarity">
    <text evidence="5">Belongs to the SAT4 family.</text>
</comment>
<evidence type="ECO:0000256" key="1">
    <source>
        <dbReference type="ARBA" id="ARBA00004141"/>
    </source>
</evidence>
<evidence type="ECO:0000313" key="9">
    <source>
        <dbReference type="Proteomes" id="UP000310108"/>
    </source>
</evidence>
<sequence length="187" mass="20947">ADTYRIRILLVQRCTASHETNPFYVSSINDNRTDADANNCAASEARAGCNQNLWNLDFDKMALFSKVNVAYGILGTVSLAFTKLSFVLFLLRVFYIASARYKCLLWCTVLFIVCLASTFVLDQFLTCNRVSCLWDNATEPFRGCRCRDAWKGMGGFPAMDAALDICLIFTDFGVWGLEEPLRALPAC</sequence>
<dbReference type="Proteomes" id="UP000310108">
    <property type="component" value="Unassembled WGS sequence"/>
</dbReference>
<feature type="non-terminal residue" evidence="8">
    <location>
        <position position="1"/>
    </location>
</feature>
<keyword evidence="2 6" id="KW-0812">Transmembrane</keyword>